<dbReference type="SFLD" id="SFLDS00001">
    <property type="entry name" value="Enolase"/>
    <property type="match status" value="1"/>
</dbReference>
<evidence type="ECO:0000256" key="4">
    <source>
        <dbReference type="NCBIfam" id="TIGR01928"/>
    </source>
</evidence>
<dbReference type="Gene3D" id="3.20.20.120">
    <property type="entry name" value="Enolase-like C-terminal domain"/>
    <property type="match status" value="1"/>
</dbReference>
<proteinExistence type="predicted"/>
<evidence type="ECO:0000259" key="5">
    <source>
        <dbReference type="SMART" id="SM00922"/>
    </source>
</evidence>
<dbReference type="UniPathway" id="UPA00079"/>
<dbReference type="EMBL" id="QNBE01000159">
    <property type="protein sequence ID" value="RKX68465.1"/>
    <property type="molecule type" value="Genomic_DNA"/>
</dbReference>
<dbReference type="SFLD" id="SFLDG00180">
    <property type="entry name" value="muconate_cycloisomerase"/>
    <property type="match status" value="1"/>
</dbReference>
<gene>
    <name evidence="6" type="primary">menC</name>
    <name evidence="6" type="ORF">DRP53_10720</name>
</gene>
<keyword evidence="6" id="KW-0456">Lyase</keyword>
<dbReference type="GO" id="GO:0009234">
    <property type="term" value="P:menaquinone biosynthetic process"/>
    <property type="evidence" value="ECO:0007669"/>
    <property type="project" value="UniProtKB-UniRule"/>
</dbReference>
<dbReference type="SFLD" id="SFLDF00009">
    <property type="entry name" value="o-succinylbenzoate_synthase"/>
    <property type="match status" value="1"/>
</dbReference>
<name>A0A660SC90_UNCW3</name>
<dbReference type="GO" id="GO:0043748">
    <property type="term" value="F:O-succinylbenzoate synthase activity"/>
    <property type="evidence" value="ECO:0007669"/>
    <property type="project" value="UniProtKB-EC"/>
</dbReference>
<evidence type="ECO:0000256" key="2">
    <source>
        <dbReference type="ARBA" id="ARBA00022723"/>
    </source>
</evidence>
<dbReference type="InterPro" id="IPR029065">
    <property type="entry name" value="Enolase_C-like"/>
</dbReference>
<evidence type="ECO:0000313" key="6">
    <source>
        <dbReference type="EMBL" id="RKX68465.1"/>
    </source>
</evidence>
<evidence type="ECO:0000256" key="1">
    <source>
        <dbReference type="ARBA" id="ARBA00001968"/>
    </source>
</evidence>
<dbReference type="GO" id="GO:0016854">
    <property type="term" value="F:racemase and epimerase activity"/>
    <property type="evidence" value="ECO:0007669"/>
    <property type="project" value="UniProtKB-ARBA"/>
</dbReference>
<dbReference type="SUPFAM" id="SSF51604">
    <property type="entry name" value="Enolase C-terminal domain-like"/>
    <property type="match status" value="1"/>
</dbReference>
<dbReference type="SUPFAM" id="SSF54826">
    <property type="entry name" value="Enolase N-terminal domain-like"/>
    <property type="match status" value="1"/>
</dbReference>
<dbReference type="SMART" id="SM00922">
    <property type="entry name" value="MR_MLE"/>
    <property type="match status" value="1"/>
</dbReference>
<dbReference type="Gene3D" id="3.30.390.10">
    <property type="entry name" value="Enolase-like, N-terminal domain"/>
    <property type="match status" value="1"/>
</dbReference>
<dbReference type="InterPro" id="IPR036849">
    <property type="entry name" value="Enolase-like_C_sf"/>
</dbReference>
<reference evidence="6 7" key="1">
    <citation type="submission" date="2018-06" db="EMBL/GenBank/DDBJ databases">
        <title>Extensive metabolic versatility and redundancy in microbially diverse, dynamic hydrothermal sediments.</title>
        <authorList>
            <person name="Dombrowski N."/>
            <person name="Teske A."/>
            <person name="Baker B.J."/>
        </authorList>
    </citation>
    <scope>NUCLEOTIDE SEQUENCE [LARGE SCALE GENOMIC DNA]</scope>
    <source>
        <strain evidence="6">B36_G15</strain>
    </source>
</reference>
<dbReference type="Proteomes" id="UP000268469">
    <property type="component" value="Unassembled WGS sequence"/>
</dbReference>
<organism evidence="6 7">
    <name type="scientific">candidate division WOR-3 bacterium</name>
    <dbReference type="NCBI Taxonomy" id="2052148"/>
    <lineage>
        <taxon>Bacteria</taxon>
        <taxon>Bacteria division WOR-3</taxon>
    </lineage>
</organism>
<dbReference type="AlphaFoldDB" id="A0A660SC90"/>
<keyword evidence="2" id="KW-0479">Metal-binding</keyword>
<dbReference type="UniPathway" id="UPA01057">
    <property type="reaction ID" value="UER00165"/>
</dbReference>
<dbReference type="InterPro" id="IPR010197">
    <property type="entry name" value="OSBS/NAAAR"/>
</dbReference>
<evidence type="ECO:0000256" key="3">
    <source>
        <dbReference type="ARBA" id="ARBA00029491"/>
    </source>
</evidence>
<dbReference type="Pfam" id="PF02746">
    <property type="entry name" value="MR_MLE_N"/>
    <property type="match status" value="1"/>
</dbReference>
<dbReference type="Pfam" id="PF13378">
    <property type="entry name" value="MR_MLE_C"/>
    <property type="match status" value="1"/>
</dbReference>
<comment type="caution">
    <text evidence="6">The sequence shown here is derived from an EMBL/GenBank/DDBJ whole genome shotgun (WGS) entry which is preliminary data.</text>
</comment>
<sequence>MRSVLLWRPIFRRAIRLSISPTPSWFWSMIELRILRMPLRATFTTSGWYEKEREFILIKYSKFGITGYGEVVASKAPYYSAETVASAWSVLIHYLLPMVVDEPEVESFLRKAKRIRGNRMAKAGVELALYDFKAKLENRPLYDLYGGIGGEIEVGVSVGIKRDYHELRETIRGYLNQGYQRIKLKIRKGWDFEILKRIRREFRSIRLWADANGCYSAEDIDHLRRVDEFGLELLEQPFPPDDLISHAQLRERLKTPICLDESIESVDDLKTALALGAIDILNLKVGRVGGISETLRIIELSQEKNLPVWIGGMLESGIGRAHNLHLASNPIFSLPPDLSASDRYYEEDIIYPPLLLRNGRLSVPDGPGIGLAVREELINRYTIHRETLKGA</sequence>
<protein>
    <recommendedName>
        <fullName evidence="3 4">o-succinylbenzoate synthase</fullName>
        <ecNumber evidence="3 4">4.2.1.113</ecNumber>
    </recommendedName>
</protein>
<accession>A0A660SC90</accession>
<feature type="domain" description="Mandelate racemase/muconate lactonizing enzyme C-terminal" evidence="5">
    <location>
        <begin position="164"/>
        <end position="256"/>
    </location>
</feature>
<dbReference type="InterPro" id="IPR029017">
    <property type="entry name" value="Enolase-like_N"/>
</dbReference>
<dbReference type="InterPro" id="IPR013342">
    <property type="entry name" value="Mandelate_racemase_C"/>
</dbReference>
<dbReference type="EC" id="4.2.1.113" evidence="3 4"/>
<evidence type="ECO:0000313" key="7">
    <source>
        <dbReference type="Proteomes" id="UP000268469"/>
    </source>
</evidence>
<dbReference type="PANTHER" id="PTHR48073">
    <property type="entry name" value="O-SUCCINYLBENZOATE SYNTHASE-RELATED"/>
    <property type="match status" value="1"/>
</dbReference>
<dbReference type="GO" id="GO:0046872">
    <property type="term" value="F:metal ion binding"/>
    <property type="evidence" value="ECO:0007669"/>
    <property type="project" value="UniProtKB-KW"/>
</dbReference>
<dbReference type="NCBIfam" id="TIGR01928">
    <property type="entry name" value="menC_lowGC_arch"/>
    <property type="match status" value="1"/>
</dbReference>
<dbReference type="InterPro" id="IPR013341">
    <property type="entry name" value="Mandelate_racemase_N_dom"/>
</dbReference>
<comment type="cofactor">
    <cofactor evidence="1">
        <name>a divalent metal cation</name>
        <dbReference type="ChEBI" id="CHEBI:60240"/>
    </cofactor>
</comment>